<dbReference type="Proteomes" id="UP000201728">
    <property type="component" value="Chromosome"/>
</dbReference>
<gene>
    <name evidence="1" type="ORF">clem_11995</name>
</gene>
<dbReference type="SUPFAM" id="SSF53474">
    <property type="entry name" value="alpha/beta-Hydrolases"/>
    <property type="match status" value="1"/>
</dbReference>
<sequence length="342" mass="38737">MFSSFWRWFQDIQPVSTTGTVSHTYYWLKTLMSGDIVYYNPNFKIPDTAEPSLRKGIAIYCVHGTADQPGSFSRIVERLIEKGLPDYVSTIHLVSFEHRYAGKGIKYFARELIKKIGANEHEQVILMGHSRGGLVISRAAEYLAARSGITVHALFSICAPYKGSDWAMKPLSLFSISVAQMEVKAELLEQLNKAVSDSKHDYHFIGAAEDAIVAPSASYVDDYVKTHPGSRLILDRHGHLSIMSSRRLVTYIHQKLIEIDHQLFPKVQKENKEYEEDDSLSESSYTNSYYFKYLRSNCFNFSSSCHCNLAFSLVLINFKQSELCQFSHGLTGLAFAALSQRL</sequence>
<accession>A0A222P570</accession>
<evidence type="ECO:0000313" key="1">
    <source>
        <dbReference type="EMBL" id="ASQ46935.1"/>
    </source>
</evidence>
<keyword evidence="2" id="KW-1185">Reference proteome</keyword>
<protein>
    <submittedName>
        <fullName evidence="1">Alpha/beta hydrolase family protein</fullName>
    </submittedName>
</protein>
<dbReference type="EMBL" id="CP016397">
    <property type="protein sequence ID" value="ASQ46935.1"/>
    <property type="molecule type" value="Genomic_DNA"/>
</dbReference>
<name>A0A222P570_9GAMM</name>
<dbReference type="KEGG" id="lcd:clem_11995"/>
<dbReference type="Gene3D" id="3.40.50.1820">
    <property type="entry name" value="alpha/beta hydrolase"/>
    <property type="match status" value="1"/>
</dbReference>
<keyword evidence="1" id="KW-0378">Hydrolase</keyword>
<proteinExistence type="predicted"/>
<dbReference type="AlphaFoldDB" id="A0A222P570"/>
<organism evidence="1 2">
    <name type="scientific">Legionella clemsonensis</name>
    <dbReference type="NCBI Taxonomy" id="1867846"/>
    <lineage>
        <taxon>Bacteria</taxon>
        <taxon>Pseudomonadati</taxon>
        <taxon>Pseudomonadota</taxon>
        <taxon>Gammaproteobacteria</taxon>
        <taxon>Legionellales</taxon>
        <taxon>Legionellaceae</taxon>
        <taxon>Legionella</taxon>
    </lineage>
</organism>
<dbReference type="InterPro" id="IPR029058">
    <property type="entry name" value="AB_hydrolase_fold"/>
</dbReference>
<dbReference type="GO" id="GO:0016787">
    <property type="term" value="F:hydrolase activity"/>
    <property type="evidence" value="ECO:0007669"/>
    <property type="project" value="UniProtKB-KW"/>
</dbReference>
<reference evidence="2" key="1">
    <citation type="submission" date="2016-07" db="EMBL/GenBank/DDBJ databases">
        <authorList>
            <person name="Florea S."/>
            <person name="Webb J.S."/>
            <person name="Jaromczyk J."/>
            <person name="Schardl C.L."/>
        </authorList>
    </citation>
    <scope>NUCLEOTIDE SEQUENCE [LARGE SCALE GENOMIC DNA]</scope>
    <source>
        <strain evidence="2">CDC-D5610</strain>
    </source>
</reference>
<evidence type="ECO:0000313" key="2">
    <source>
        <dbReference type="Proteomes" id="UP000201728"/>
    </source>
</evidence>